<comment type="caution">
    <text evidence="3">The sequence shown here is derived from an EMBL/GenBank/DDBJ whole genome shotgun (WGS) entry which is preliminary data.</text>
</comment>
<dbReference type="Pfam" id="PF02589">
    <property type="entry name" value="LUD_dom"/>
    <property type="match status" value="1"/>
</dbReference>
<dbReference type="RefSeq" id="WP_379236280.1">
    <property type="nucleotide sequence ID" value="NZ_JBHSTE010000005.1"/>
</dbReference>
<feature type="domain" description="LUD" evidence="2">
    <location>
        <begin position="63"/>
        <end position="240"/>
    </location>
</feature>
<evidence type="ECO:0000313" key="4">
    <source>
        <dbReference type="Proteomes" id="UP001596233"/>
    </source>
</evidence>
<keyword evidence="1" id="KW-0175">Coiled coil</keyword>
<dbReference type="Gene3D" id="3.40.50.10420">
    <property type="entry name" value="NagB/RpiA/CoA transferase-like"/>
    <property type="match status" value="1"/>
</dbReference>
<evidence type="ECO:0000256" key="1">
    <source>
        <dbReference type="SAM" id="Coils"/>
    </source>
</evidence>
<feature type="coiled-coil region" evidence="1">
    <location>
        <begin position="2"/>
        <end position="29"/>
    </location>
</feature>
<organism evidence="3 4">
    <name type="scientific">Paenibacillus septentrionalis</name>
    <dbReference type="NCBI Taxonomy" id="429342"/>
    <lineage>
        <taxon>Bacteria</taxon>
        <taxon>Bacillati</taxon>
        <taxon>Bacillota</taxon>
        <taxon>Bacilli</taxon>
        <taxon>Bacillales</taxon>
        <taxon>Paenibacillaceae</taxon>
        <taxon>Paenibacillus</taxon>
    </lineage>
</organism>
<evidence type="ECO:0000313" key="3">
    <source>
        <dbReference type="EMBL" id="MFC6334103.1"/>
    </source>
</evidence>
<dbReference type="EMBL" id="JBHSTE010000005">
    <property type="protein sequence ID" value="MFC6334103.1"/>
    <property type="molecule type" value="Genomic_DNA"/>
</dbReference>
<dbReference type="InterPro" id="IPR037171">
    <property type="entry name" value="NagB/RpiA_transferase-like"/>
</dbReference>
<dbReference type="PANTHER" id="PTHR43682">
    <property type="entry name" value="LACTATE UTILIZATION PROTEIN C"/>
    <property type="match status" value="1"/>
</dbReference>
<accession>A0ABW1V921</accession>
<dbReference type="PANTHER" id="PTHR43682:SF1">
    <property type="entry name" value="LACTATE UTILIZATION PROTEIN C"/>
    <property type="match status" value="1"/>
</dbReference>
<reference evidence="4" key="1">
    <citation type="journal article" date="2019" name="Int. J. Syst. Evol. Microbiol.">
        <title>The Global Catalogue of Microorganisms (GCM) 10K type strain sequencing project: providing services to taxonomists for standard genome sequencing and annotation.</title>
        <authorList>
            <consortium name="The Broad Institute Genomics Platform"/>
            <consortium name="The Broad Institute Genome Sequencing Center for Infectious Disease"/>
            <person name="Wu L."/>
            <person name="Ma J."/>
        </authorList>
    </citation>
    <scope>NUCLEOTIDE SEQUENCE [LARGE SCALE GENOMIC DNA]</scope>
    <source>
        <strain evidence="4">PCU 280</strain>
    </source>
</reference>
<name>A0ABW1V921_9BACL</name>
<evidence type="ECO:0000259" key="2">
    <source>
        <dbReference type="Pfam" id="PF02589"/>
    </source>
</evidence>
<keyword evidence="4" id="KW-1185">Reference proteome</keyword>
<dbReference type="SUPFAM" id="SSF100950">
    <property type="entry name" value="NagB/RpiA/CoA transferase-like"/>
    <property type="match status" value="1"/>
</dbReference>
<protein>
    <submittedName>
        <fullName evidence="3">Lactate utilization protein C</fullName>
    </submittedName>
</protein>
<dbReference type="Proteomes" id="UP001596233">
    <property type="component" value="Unassembled WGS sequence"/>
</dbReference>
<sequence length="243" mass="27251">MSNTHEQLLKQLEEQSKQKQEQFLNHIADKLQRPRVMNRPSHPFRGAPAFWQQYELDEQERLMQFTQNFEAAGGYVSKVQSLQQASAFITEKALEMKAKYVMRQDVSLLEQLGLEQELPQLTVTRWNEDREQDWKSRAAETDIGVVLADYAVAHTGSIVLMSSKEKGRSVSLLPTLLVAIIPRSVVVTKLGEVLGKVDEMGREALPAGIHFVSGPSRSADIENDLTIGVHGPGLVYAVIVDEL</sequence>
<dbReference type="InterPro" id="IPR003741">
    <property type="entry name" value="LUD_dom"/>
</dbReference>
<gene>
    <name evidence="3" type="ORF">ACFP56_15855</name>
</gene>
<dbReference type="InterPro" id="IPR024185">
    <property type="entry name" value="FTHF_cligase-like_sf"/>
</dbReference>
<proteinExistence type="predicted"/>